<name>A0A1E4R2V7_9BACI</name>
<feature type="transmembrane region" description="Helical" evidence="1">
    <location>
        <begin position="115"/>
        <end position="138"/>
    </location>
</feature>
<dbReference type="RefSeq" id="WP_069480044.1">
    <property type="nucleotide sequence ID" value="NZ_CP130331.1"/>
</dbReference>
<keyword evidence="1" id="KW-0472">Membrane</keyword>
<feature type="transmembrane region" description="Helical" evidence="1">
    <location>
        <begin position="70"/>
        <end position="94"/>
    </location>
</feature>
<gene>
    <name evidence="2" type="ORF">BG258_02345</name>
</gene>
<evidence type="ECO:0000313" key="3">
    <source>
        <dbReference type="Proteomes" id="UP000094784"/>
    </source>
</evidence>
<dbReference type="AlphaFoldDB" id="A0A1E4R2V7"/>
<reference evidence="2 3" key="1">
    <citation type="submission" date="2016-09" db="EMBL/GenBank/DDBJ databases">
        <title>Draft genome sequence of the soil isolate, Lysinibacillus fusiformis M5, a potential hypoxanthine producer.</title>
        <authorList>
            <person name="Gallegos-Monterrosa R."/>
            <person name="Maroti G."/>
            <person name="Balint B."/>
            <person name="Kovacs A.T."/>
        </authorList>
    </citation>
    <scope>NUCLEOTIDE SEQUENCE [LARGE SCALE GENOMIC DNA]</scope>
    <source>
        <strain evidence="2 3">M5</strain>
    </source>
</reference>
<accession>A0A1E4R2V7</accession>
<feature type="transmembrane region" description="Helical" evidence="1">
    <location>
        <begin position="33"/>
        <end position="50"/>
    </location>
</feature>
<evidence type="ECO:0008006" key="4">
    <source>
        <dbReference type="Google" id="ProtNLM"/>
    </source>
</evidence>
<keyword evidence="1" id="KW-1133">Transmembrane helix</keyword>
<proteinExistence type="predicted"/>
<feature type="transmembrane region" description="Helical" evidence="1">
    <location>
        <begin position="158"/>
        <end position="181"/>
    </location>
</feature>
<protein>
    <recommendedName>
        <fullName evidence="4">Yip1 domain-containing protein</fullName>
    </recommendedName>
</protein>
<evidence type="ECO:0000256" key="1">
    <source>
        <dbReference type="SAM" id="Phobius"/>
    </source>
</evidence>
<feature type="transmembrane region" description="Helical" evidence="1">
    <location>
        <begin position="193"/>
        <end position="216"/>
    </location>
</feature>
<evidence type="ECO:0000313" key="2">
    <source>
        <dbReference type="EMBL" id="ODV54810.1"/>
    </source>
</evidence>
<dbReference type="OrthoDB" id="2448731at2"/>
<organism evidence="2 3">
    <name type="scientific">Lysinibacillus fusiformis</name>
    <dbReference type="NCBI Taxonomy" id="28031"/>
    <lineage>
        <taxon>Bacteria</taxon>
        <taxon>Bacillati</taxon>
        <taxon>Bacillota</taxon>
        <taxon>Bacilli</taxon>
        <taxon>Bacillales</taxon>
        <taxon>Bacillaceae</taxon>
        <taxon>Lysinibacillus</taxon>
    </lineage>
</organism>
<keyword evidence="1" id="KW-0812">Transmembrane</keyword>
<comment type="caution">
    <text evidence="2">The sequence shown here is derived from an EMBL/GenBank/DDBJ whole genome shotgun (WGS) entry which is preliminary data.</text>
</comment>
<dbReference type="Proteomes" id="UP000094784">
    <property type="component" value="Unassembled WGS sequence"/>
</dbReference>
<dbReference type="EMBL" id="MECQ01000001">
    <property type="protein sequence ID" value="ODV54810.1"/>
    <property type="molecule type" value="Genomic_DNA"/>
</dbReference>
<sequence>MFYHYKFWHSLKNPTYFTNTVEKGEIIGYKKRALTVFILFILLFAAREYWGMGTENLTSLFAMDLQNEYYVARVLSMLGAILWAIIYFCFHYYGVTYLLHLLTDIPYTWIKRVQLYVVAFLLIEKAFLFAVFYSVGYTTMFSFFSLAPAALQVIETDFVLFTINQLTVTTVLIIIVQYLFLSKWEEEASRKMLVVKLIGVQLFMALFVGMISVLPIKEWIARGLG</sequence>